<evidence type="ECO:0000256" key="8">
    <source>
        <dbReference type="ARBA" id="ARBA00022968"/>
    </source>
</evidence>
<comment type="catalytic activity">
    <reaction evidence="12">
        <text>L-threonyl-[protein] + GDP-beta-L-fucose = 3-O-(alpha-L-fucosyl)-L-threonyl-[protein] + GDP + H(+)</text>
        <dbReference type="Rhea" id="RHEA:70491"/>
        <dbReference type="Rhea" id="RHEA-COMP:11060"/>
        <dbReference type="Rhea" id="RHEA-COMP:17915"/>
        <dbReference type="ChEBI" id="CHEBI:15378"/>
        <dbReference type="ChEBI" id="CHEBI:30013"/>
        <dbReference type="ChEBI" id="CHEBI:57273"/>
        <dbReference type="ChEBI" id="CHEBI:58189"/>
        <dbReference type="ChEBI" id="CHEBI:189631"/>
        <dbReference type="EC" id="2.4.1.221"/>
    </reaction>
    <physiologicalReaction direction="left-to-right" evidence="12">
        <dbReference type="Rhea" id="RHEA:70492"/>
    </physiologicalReaction>
</comment>
<sequence length="405" mass="47831">MIAQAFTKPPHHFVSRGTWQLQSSPQATFLKDTAKQQTNAQFFYFHSMLMGSSIRCMAKWIKRHLQHPKTLLVLFLTVSFIFSWLLMVDEQHLDGSNESLTNNITILFWHWPFGTRYNLTGNVCLRDYSISGCVLVDNRTLYESADLVVFHNFELKLHRERLPVHLHRPPKQKWVWLSLEALQNNGNLSSYNNLFNLTMSYHPHADITVPYGKVLERKKTGLDFVIPINKSYEACWVVSNYQNWHKRSAVFQELSKILNVQQYGSFVKKTLPKEALLPTISRCYFYLAFENTISPHYITEKLWRNAFQAGTVPVVLGPPRRDYEAVAPSKSFIHVDDFKSVKALAEYLRALTKDPKKYNEYFRWRQNYTVKLYTDWRERLCNICPRYRQLPTQKVYEDLRAWAKW</sequence>
<evidence type="ECO:0000256" key="4">
    <source>
        <dbReference type="ARBA" id="ARBA00022676"/>
    </source>
</evidence>
<evidence type="ECO:0000256" key="3">
    <source>
        <dbReference type="ARBA" id="ARBA00008919"/>
    </source>
</evidence>
<comment type="pathway">
    <text evidence="2">Protein modification; protein glycosylation.</text>
</comment>
<evidence type="ECO:0000256" key="14">
    <source>
        <dbReference type="ARBA" id="ARBA00058658"/>
    </source>
</evidence>
<dbReference type="GO" id="GO:0005789">
    <property type="term" value="C:endoplasmic reticulum membrane"/>
    <property type="evidence" value="ECO:0007669"/>
    <property type="project" value="UniProtKB-SubCell"/>
</dbReference>
<dbReference type="FunFam" id="3.40.50.11660:FF:000002">
    <property type="entry name" value="Alpha-(1,3)-fucosyltransferase"/>
    <property type="match status" value="1"/>
</dbReference>
<accession>A0A3N0YNE3</accession>
<organism evidence="18 19">
    <name type="scientific">Anabarilius grahami</name>
    <name type="common">Kanglang fish</name>
    <name type="synonym">Barilius grahami</name>
    <dbReference type="NCBI Taxonomy" id="495550"/>
    <lineage>
        <taxon>Eukaryota</taxon>
        <taxon>Metazoa</taxon>
        <taxon>Chordata</taxon>
        <taxon>Craniata</taxon>
        <taxon>Vertebrata</taxon>
        <taxon>Euteleostomi</taxon>
        <taxon>Actinopterygii</taxon>
        <taxon>Neopterygii</taxon>
        <taxon>Teleostei</taxon>
        <taxon>Ostariophysi</taxon>
        <taxon>Cypriniformes</taxon>
        <taxon>Xenocyprididae</taxon>
        <taxon>Xenocypridinae</taxon>
        <taxon>Xenocypridinae incertae sedis</taxon>
        <taxon>Anabarilius</taxon>
    </lineage>
</organism>
<evidence type="ECO:0000313" key="19">
    <source>
        <dbReference type="Proteomes" id="UP000281406"/>
    </source>
</evidence>
<dbReference type="PANTHER" id="PTHR11929">
    <property type="entry name" value="ALPHA- 1,3 -FUCOSYLTRANSFERASE"/>
    <property type="match status" value="1"/>
</dbReference>
<dbReference type="GO" id="GO:0046920">
    <property type="term" value="F:alpha-(1-&gt;3)-fucosyltransferase activity"/>
    <property type="evidence" value="ECO:0007669"/>
    <property type="project" value="TreeGrafter"/>
</dbReference>
<dbReference type="SUPFAM" id="SSF53756">
    <property type="entry name" value="UDP-Glycosyltransferase/glycogen phosphorylase"/>
    <property type="match status" value="1"/>
</dbReference>
<keyword evidence="11" id="KW-0325">Glycoprotein</keyword>
<evidence type="ECO:0000256" key="11">
    <source>
        <dbReference type="ARBA" id="ARBA00023180"/>
    </source>
</evidence>
<feature type="transmembrane region" description="Helical" evidence="15">
    <location>
        <begin position="70"/>
        <end position="87"/>
    </location>
</feature>
<evidence type="ECO:0000256" key="15">
    <source>
        <dbReference type="RuleBase" id="RU003832"/>
    </source>
</evidence>
<feature type="domain" description="Fucosyltransferase C-terminal" evidence="16">
    <location>
        <begin position="229"/>
        <end position="402"/>
    </location>
</feature>
<keyword evidence="15" id="KW-0333">Golgi apparatus</keyword>
<comment type="caution">
    <text evidence="18">The sequence shown here is derived from an EMBL/GenBank/DDBJ whole genome shotgun (WGS) entry which is preliminary data.</text>
</comment>
<keyword evidence="8" id="KW-0735">Signal-anchor</keyword>
<keyword evidence="10 15" id="KW-0472">Membrane</keyword>
<evidence type="ECO:0000256" key="1">
    <source>
        <dbReference type="ARBA" id="ARBA00004648"/>
    </source>
</evidence>
<comment type="subcellular location">
    <subcellularLocation>
        <location evidence="1">Endoplasmic reticulum membrane</location>
        <topology evidence="1">Single-pass type II membrane protein</topology>
    </subcellularLocation>
    <subcellularLocation>
        <location evidence="15">Golgi apparatus</location>
        <location evidence="15">Golgi stack membrane</location>
        <topology evidence="15">Single-pass type II membrane protein</topology>
    </subcellularLocation>
</comment>
<dbReference type="GO" id="GO:0046922">
    <property type="term" value="F:peptide-O-fucosyltransferase activity"/>
    <property type="evidence" value="ECO:0007669"/>
    <property type="project" value="UniProtKB-EC"/>
</dbReference>
<evidence type="ECO:0000259" key="16">
    <source>
        <dbReference type="Pfam" id="PF00852"/>
    </source>
</evidence>
<dbReference type="OrthoDB" id="427096at2759"/>
<proteinExistence type="inferred from homology"/>
<keyword evidence="4 15" id="KW-0328">Glycosyltransferase</keyword>
<comment type="similarity">
    <text evidence="3 15">Belongs to the glycosyltransferase 10 family.</text>
</comment>
<reference evidence="18 19" key="1">
    <citation type="submission" date="2018-10" db="EMBL/GenBank/DDBJ databases">
        <title>Genome assembly for a Yunnan-Guizhou Plateau 3E fish, Anabarilius grahami (Regan), and its evolutionary and genetic applications.</title>
        <authorList>
            <person name="Jiang W."/>
        </authorList>
    </citation>
    <scope>NUCLEOTIDE SEQUENCE [LARGE SCALE GENOMIC DNA]</scope>
    <source>
        <strain evidence="18">AG-KIZ</strain>
        <tissue evidence="18">Muscle</tissue>
    </source>
</reference>
<dbReference type="Pfam" id="PF17039">
    <property type="entry name" value="Glyco_tran_10_N"/>
    <property type="match status" value="1"/>
</dbReference>
<dbReference type="EC" id="2.4.1.-" evidence="15"/>
<gene>
    <name evidence="18" type="ORF">DPX16_13165</name>
</gene>
<keyword evidence="9 15" id="KW-1133">Transmembrane helix</keyword>
<dbReference type="GO" id="GO:0032580">
    <property type="term" value="C:Golgi cisterna membrane"/>
    <property type="evidence" value="ECO:0007669"/>
    <property type="project" value="UniProtKB-SubCell"/>
</dbReference>
<dbReference type="EMBL" id="RJVU01035392">
    <property type="protein sequence ID" value="ROL47450.1"/>
    <property type="molecule type" value="Genomic_DNA"/>
</dbReference>
<evidence type="ECO:0000256" key="6">
    <source>
        <dbReference type="ARBA" id="ARBA00022692"/>
    </source>
</evidence>
<dbReference type="Pfam" id="PF00852">
    <property type="entry name" value="Glyco_transf_10"/>
    <property type="match status" value="1"/>
</dbReference>
<keyword evidence="7" id="KW-0256">Endoplasmic reticulum</keyword>
<dbReference type="AlphaFoldDB" id="A0A3N0YNE3"/>
<evidence type="ECO:0000256" key="10">
    <source>
        <dbReference type="ARBA" id="ARBA00023136"/>
    </source>
</evidence>
<keyword evidence="6 15" id="KW-0812">Transmembrane</keyword>
<evidence type="ECO:0000256" key="7">
    <source>
        <dbReference type="ARBA" id="ARBA00022824"/>
    </source>
</evidence>
<feature type="domain" description="Fucosyltransferase N-terminal" evidence="17">
    <location>
        <begin position="102"/>
        <end position="212"/>
    </location>
</feature>
<evidence type="ECO:0000256" key="12">
    <source>
        <dbReference type="ARBA" id="ARBA00047273"/>
    </source>
</evidence>
<name>A0A3N0YNE3_ANAGA</name>
<dbReference type="InterPro" id="IPR055270">
    <property type="entry name" value="Glyco_tran_10_C"/>
</dbReference>
<comment type="function">
    <text evidence="14">Protein O-fucosyltransferase that specifically catalyzes O-fucosylation of serine or threonine residues in EMI domains of target proteins. Attaches fucose through an O-glycosidic linkage. O-fucosylation of EMI domain-containing proteins may be required for facilitating protein folding and secretion.</text>
</comment>
<evidence type="ECO:0000313" key="18">
    <source>
        <dbReference type="EMBL" id="ROL47450.1"/>
    </source>
</evidence>
<evidence type="ECO:0000259" key="17">
    <source>
        <dbReference type="Pfam" id="PF17039"/>
    </source>
</evidence>
<dbReference type="PANTHER" id="PTHR11929:SF245">
    <property type="entry name" value="FUCOSYLTRANSFERASE"/>
    <property type="match status" value="1"/>
</dbReference>
<dbReference type="InterPro" id="IPR038577">
    <property type="entry name" value="GT10-like_C_sf"/>
</dbReference>
<dbReference type="Gene3D" id="3.40.50.11660">
    <property type="entry name" value="Glycosyl transferase family 10, C-terminal domain"/>
    <property type="match status" value="1"/>
</dbReference>
<evidence type="ECO:0000256" key="9">
    <source>
        <dbReference type="ARBA" id="ARBA00022989"/>
    </source>
</evidence>
<dbReference type="InterPro" id="IPR001503">
    <property type="entry name" value="Glyco_trans_10"/>
</dbReference>
<evidence type="ECO:0000256" key="2">
    <source>
        <dbReference type="ARBA" id="ARBA00004922"/>
    </source>
</evidence>
<evidence type="ECO:0000256" key="5">
    <source>
        <dbReference type="ARBA" id="ARBA00022679"/>
    </source>
</evidence>
<dbReference type="InterPro" id="IPR031481">
    <property type="entry name" value="Glyco_tran_10_N"/>
</dbReference>
<dbReference type="Proteomes" id="UP000281406">
    <property type="component" value="Unassembled WGS sequence"/>
</dbReference>
<dbReference type="UniPathway" id="UPA00378"/>
<protein>
    <recommendedName>
        <fullName evidence="15">Fucosyltransferase</fullName>
        <ecNumber evidence="15">2.4.1.-</ecNumber>
    </recommendedName>
</protein>
<keyword evidence="19" id="KW-1185">Reference proteome</keyword>
<comment type="catalytic activity">
    <reaction evidence="13">
        <text>L-seryl-[protein] + GDP-beta-L-fucose = 3-O-(alpha-L-fucosyl)-L-seryl-[protein] + GDP + H(+)</text>
        <dbReference type="Rhea" id="RHEA:63644"/>
        <dbReference type="Rhea" id="RHEA-COMP:9863"/>
        <dbReference type="Rhea" id="RHEA-COMP:17914"/>
        <dbReference type="ChEBI" id="CHEBI:15378"/>
        <dbReference type="ChEBI" id="CHEBI:29999"/>
        <dbReference type="ChEBI" id="CHEBI:57273"/>
        <dbReference type="ChEBI" id="CHEBI:58189"/>
        <dbReference type="ChEBI" id="CHEBI:189632"/>
        <dbReference type="EC" id="2.4.1.221"/>
    </reaction>
    <physiologicalReaction direction="left-to-right" evidence="13">
        <dbReference type="Rhea" id="RHEA:63645"/>
    </physiologicalReaction>
</comment>
<keyword evidence="5 15" id="KW-0808">Transferase</keyword>
<evidence type="ECO:0000256" key="13">
    <source>
        <dbReference type="ARBA" id="ARBA00048647"/>
    </source>
</evidence>